<dbReference type="AlphaFoldDB" id="A0A1E5P417"/>
<dbReference type="EMBL" id="MEHJ01000001">
    <property type="protein sequence ID" value="OEJ24262.1"/>
    <property type="molecule type" value="Genomic_DNA"/>
</dbReference>
<sequence>MSTPVTPQKKRAWQAKFKRLASAAQKAEQDVLVGIYEARTDGLTQADIAYMLDGLSPSGIRAKATKGEKIAMERKRGKTSP</sequence>
<evidence type="ECO:0000313" key="1">
    <source>
        <dbReference type="EMBL" id="OEJ24262.1"/>
    </source>
</evidence>
<dbReference type="Proteomes" id="UP000095759">
    <property type="component" value="Unassembled WGS sequence"/>
</dbReference>
<proteinExistence type="predicted"/>
<comment type="caution">
    <text evidence="1">The sequence shown here is derived from an EMBL/GenBank/DDBJ whole genome shotgun (WGS) entry which is preliminary data.</text>
</comment>
<reference evidence="1 2" key="1">
    <citation type="submission" date="2016-08" db="EMBL/GenBank/DDBJ databases">
        <title>Complete genome sequence of Streptomyces agglomeratus strain 6-3-2, a novel anti-MRSA actinomycete isolated from Wuli of Tebit, China.</title>
        <authorList>
            <person name="Chen X."/>
        </authorList>
    </citation>
    <scope>NUCLEOTIDE SEQUENCE [LARGE SCALE GENOMIC DNA]</scope>
    <source>
        <strain evidence="1 2">6-3-2</strain>
    </source>
</reference>
<dbReference type="RefSeq" id="WP_069934989.1">
    <property type="nucleotide sequence ID" value="NZ_MEHJ01000001.1"/>
</dbReference>
<evidence type="ECO:0000313" key="2">
    <source>
        <dbReference type="Proteomes" id="UP000095759"/>
    </source>
</evidence>
<gene>
    <name evidence="1" type="ORF">AS594_06955</name>
</gene>
<name>A0A1E5P417_9ACTN</name>
<organism evidence="1 2">
    <name type="scientific">Streptomyces agglomeratus</name>
    <dbReference type="NCBI Taxonomy" id="285458"/>
    <lineage>
        <taxon>Bacteria</taxon>
        <taxon>Bacillati</taxon>
        <taxon>Actinomycetota</taxon>
        <taxon>Actinomycetes</taxon>
        <taxon>Kitasatosporales</taxon>
        <taxon>Streptomycetaceae</taxon>
        <taxon>Streptomyces</taxon>
    </lineage>
</organism>
<keyword evidence="2" id="KW-1185">Reference proteome</keyword>
<protein>
    <submittedName>
        <fullName evidence="1">Uncharacterized protein</fullName>
    </submittedName>
</protein>
<accession>A0A1E5P417</accession>